<keyword evidence="2" id="KW-0808">Transferase</keyword>
<dbReference type="Pfam" id="PF07475">
    <property type="entry name" value="Hpr_kinase_C"/>
    <property type="match status" value="1"/>
</dbReference>
<evidence type="ECO:0000313" key="2">
    <source>
        <dbReference type="EMBL" id="QKG70058.1"/>
    </source>
</evidence>
<accession>A0A7D3XG90</accession>
<dbReference type="EMBL" id="CP053921">
    <property type="protein sequence ID" value="QKG70058.1"/>
    <property type="molecule type" value="Genomic_DNA"/>
</dbReference>
<keyword evidence="3" id="KW-1185">Reference proteome</keyword>
<protein>
    <submittedName>
        <fullName evidence="2">Serine kinase</fullName>
    </submittedName>
</protein>
<dbReference type="AlphaFoldDB" id="A0A7D3XG90"/>
<dbReference type="RefSeq" id="WP_173211944.1">
    <property type="nucleotide sequence ID" value="NZ_CP053921.1"/>
</dbReference>
<dbReference type="GO" id="GO:0006109">
    <property type="term" value="P:regulation of carbohydrate metabolic process"/>
    <property type="evidence" value="ECO:0007669"/>
    <property type="project" value="InterPro"/>
</dbReference>
<organism evidence="2 3">
    <name type="scientific">Erythrobacter mangrovi</name>
    <dbReference type="NCBI Taxonomy" id="2739433"/>
    <lineage>
        <taxon>Bacteria</taxon>
        <taxon>Pseudomonadati</taxon>
        <taxon>Pseudomonadota</taxon>
        <taxon>Alphaproteobacteria</taxon>
        <taxon>Sphingomonadales</taxon>
        <taxon>Erythrobacteraceae</taxon>
        <taxon>Erythrobacter/Porphyrobacter group</taxon>
        <taxon>Erythrobacter</taxon>
    </lineage>
</organism>
<evidence type="ECO:0000313" key="3">
    <source>
        <dbReference type="Proteomes" id="UP000504693"/>
    </source>
</evidence>
<dbReference type="InterPro" id="IPR027417">
    <property type="entry name" value="P-loop_NTPase"/>
</dbReference>
<dbReference type="Gene3D" id="3.40.50.300">
    <property type="entry name" value="P-loop containing nucleotide triphosphate hydrolases"/>
    <property type="match status" value="1"/>
</dbReference>
<sequence>MNSQVLPNVSGVAIDGRALLIEGAPGSGKSSLALALIDRGASLIGDDAVTISERSGQIIAEPPPNTAGMIEIRNVGIVELPTVEAQVALVLSLDPAAARFPLELGQRVLLGTTIPLLTFAPGDAVQALRAEYALAQHGLPFPNRTSSATREHDG</sequence>
<gene>
    <name evidence="2" type="ORF">HQR01_00985</name>
</gene>
<dbReference type="GO" id="GO:0000155">
    <property type="term" value="F:phosphorelay sensor kinase activity"/>
    <property type="evidence" value="ECO:0007669"/>
    <property type="project" value="InterPro"/>
</dbReference>
<keyword evidence="2" id="KW-0418">Kinase</keyword>
<feature type="domain" description="HPr kinase/phosphorylase C-terminal" evidence="1">
    <location>
        <begin position="12"/>
        <end position="81"/>
    </location>
</feature>
<dbReference type="SUPFAM" id="SSF53795">
    <property type="entry name" value="PEP carboxykinase-like"/>
    <property type="match status" value="1"/>
</dbReference>
<dbReference type="KEGG" id="emv:HQR01_00985"/>
<name>A0A7D3XG90_9SPHN</name>
<evidence type="ECO:0000259" key="1">
    <source>
        <dbReference type="Pfam" id="PF07475"/>
    </source>
</evidence>
<proteinExistence type="predicted"/>
<dbReference type="GO" id="GO:0005524">
    <property type="term" value="F:ATP binding"/>
    <property type="evidence" value="ECO:0007669"/>
    <property type="project" value="InterPro"/>
</dbReference>
<dbReference type="Proteomes" id="UP000504693">
    <property type="component" value="Chromosome"/>
</dbReference>
<reference evidence="2 3" key="1">
    <citation type="submission" date="2020-05" db="EMBL/GenBank/DDBJ databases">
        <title>Erythrobacter mangrovi sp. nov., isolated from rhizosphere soil of mangrove plant (Kandelia candel).</title>
        <authorList>
            <person name="Ye Y.H."/>
        </authorList>
    </citation>
    <scope>NUCLEOTIDE SEQUENCE [LARGE SCALE GENOMIC DNA]</scope>
    <source>
        <strain evidence="2 3">EB310</strain>
    </source>
</reference>
<dbReference type="InterPro" id="IPR011104">
    <property type="entry name" value="Hpr_kin/Pase_C"/>
</dbReference>
<dbReference type="CDD" id="cd01918">
    <property type="entry name" value="HprK_C"/>
    <property type="match status" value="1"/>
</dbReference>